<dbReference type="AlphaFoldDB" id="A0A6L5YA55"/>
<feature type="chain" id="PRO_5027119530" evidence="4">
    <location>
        <begin position="24"/>
        <end position="506"/>
    </location>
</feature>
<proteinExistence type="inferred from homology"/>
<evidence type="ECO:0000256" key="3">
    <source>
        <dbReference type="ARBA" id="ARBA00022729"/>
    </source>
</evidence>
<keyword evidence="3 4" id="KW-0732">Signal</keyword>
<protein>
    <submittedName>
        <fullName evidence="6">Peptide ABC transporter substrate-binding protein</fullName>
    </submittedName>
</protein>
<dbReference type="InterPro" id="IPR000914">
    <property type="entry name" value="SBP_5_dom"/>
</dbReference>
<dbReference type="SUPFAM" id="SSF53850">
    <property type="entry name" value="Periplasmic binding protein-like II"/>
    <property type="match status" value="1"/>
</dbReference>
<dbReference type="GO" id="GO:0042597">
    <property type="term" value="C:periplasmic space"/>
    <property type="evidence" value="ECO:0007669"/>
    <property type="project" value="UniProtKB-ARBA"/>
</dbReference>
<organism evidence="6 7">
    <name type="scientific">Pyramidobacter porci</name>
    <dbReference type="NCBI Taxonomy" id="2605789"/>
    <lineage>
        <taxon>Bacteria</taxon>
        <taxon>Thermotogati</taxon>
        <taxon>Synergistota</taxon>
        <taxon>Synergistia</taxon>
        <taxon>Synergistales</taxon>
        <taxon>Dethiosulfovibrionaceae</taxon>
        <taxon>Pyramidobacter</taxon>
    </lineage>
</organism>
<evidence type="ECO:0000313" key="7">
    <source>
        <dbReference type="Proteomes" id="UP000473699"/>
    </source>
</evidence>
<dbReference type="PIRSF" id="PIRSF002741">
    <property type="entry name" value="MppA"/>
    <property type="match status" value="1"/>
</dbReference>
<evidence type="ECO:0000259" key="5">
    <source>
        <dbReference type="Pfam" id="PF00496"/>
    </source>
</evidence>
<evidence type="ECO:0000313" key="6">
    <source>
        <dbReference type="EMBL" id="MST54908.1"/>
    </source>
</evidence>
<comment type="caution">
    <text evidence="6">The sequence shown here is derived from an EMBL/GenBank/DDBJ whole genome shotgun (WGS) entry which is preliminary data.</text>
</comment>
<sequence>MKKSTILALAALVLGVAASTAFAAKDRLIVADQYDVTSMDPIGHNDVPSSRCCFELYDTLIFRDNQNVVHPGLAESWEFVSPTEIKFNLRKGVKFHNGEELKAEDVAFTLMRATTDKGAKIRSYSQDVKDVKVLDDYSFVIELKAPNSSFFNSLTHSWASILNKKAVEAAGDNYGTLAAPPVGTGPFKFLSWQKNDKYELERFDGFWGEAPKYKYLEVRSIPEANNRTIELETQGVDIAFPIAVNDLNRVKDNPELVLQQVPAVNVTYLGFNTVKAPFDNVLVRRAINAAIDSVGMHKVVYEKLGKNGSVPRAIVPAALPYSIANDQPEHVQDQELAKKLLAESGIDLNKTYQIWTNERKERQDMAQIIQGMLAEVGMKTEIKVLEWGAYLNGLQEKSHDMFILGWSTSVPDPNFAMSGLLETDAGSNFTFFSNAAFDAAMDKGRKTLDGPERAAVYKEAQEILLDQCPQVYLHSDDNCVGTQKYIKGFEVGSNDTYNFRTVYFEE</sequence>
<feature type="signal peptide" evidence="4">
    <location>
        <begin position="1"/>
        <end position="23"/>
    </location>
</feature>
<dbReference type="EMBL" id="VUNH01000002">
    <property type="protein sequence ID" value="MST54908.1"/>
    <property type="molecule type" value="Genomic_DNA"/>
</dbReference>
<feature type="domain" description="Solute-binding protein family 5" evidence="5">
    <location>
        <begin position="69"/>
        <end position="425"/>
    </location>
</feature>
<dbReference type="Pfam" id="PF00496">
    <property type="entry name" value="SBP_bac_5"/>
    <property type="match status" value="1"/>
</dbReference>
<dbReference type="GO" id="GO:0043190">
    <property type="term" value="C:ATP-binding cassette (ABC) transporter complex"/>
    <property type="evidence" value="ECO:0007669"/>
    <property type="project" value="InterPro"/>
</dbReference>
<dbReference type="InterPro" id="IPR039424">
    <property type="entry name" value="SBP_5"/>
</dbReference>
<gene>
    <name evidence="6" type="ORF">FYJ74_02425</name>
</gene>
<name>A0A6L5YA55_9BACT</name>
<dbReference type="InterPro" id="IPR030678">
    <property type="entry name" value="Peptide/Ni-bd"/>
</dbReference>
<evidence type="ECO:0000256" key="4">
    <source>
        <dbReference type="SAM" id="SignalP"/>
    </source>
</evidence>
<keyword evidence="2" id="KW-0813">Transport</keyword>
<comment type="similarity">
    <text evidence="1">Belongs to the bacterial solute-binding protein 5 family.</text>
</comment>
<dbReference type="RefSeq" id="WP_154528020.1">
    <property type="nucleotide sequence ID" value="NZ_VUNH01000002.1"/>
</dbReference>
<dbReference type="Gene3D" id="3.40.190.10">
    <property type="entry name" value="Periplasmic binding protein-like II"/>
    <property type="match status" value="1"/>
</dbReference>
<evidence type="ECO:0000256" key="2">
    <source>
        <dbReference type="ARBA" id="ARBA00022448"/>
    </source>
</evidence>
<keyword evidence="7" id="KW-1185">Reference proteome</keyword>
<dbReference type="PANTHER" id="PTHR30290">
    <property type="entry name" value="PERIPLASMIC BINDING COMPONENT OF ABC TRANSPORTER"/>
    <property type="match status" value="1"/>
</dbReference>
<dbReference type="Proteomes" id="UP000473699">
    <property type="component" value="Unassembled WGS sequence"/>
</dbReference>
<dbReference type="PANTHER" id="PTHR30290:SF9">
    <property type="entry name" value="OLIGOPEPTIDE-BINDING PROTEIN APPA"/>
    <property type="match status" value="1"/>
</dbReference>
<accession>A0A6L5YA55</accession>
<evidence type="ECO:0000256" key="1">
    <source>
        <dbReference type="ARBA" id="ARBA00005695"/>
    </source>
</evidence>
<dbReference type="GO" id="GO:1904680">
    <property type="term" value="F:peptide transmembrane transporter activity"/>
    <property type="evidence" value="ECO:0007669"/>
    <property type="project" value="TreeGrafter"/>
</dbReference>
<dbReference type="Gene3D" id="3.90.76.10">
    <property type="entry name" value="Dipeptide-binding Protein, Domain 1"/>
    <property type="match status" value="1"/>
</dbReference>
<dbReference type="Gene3D" id="3.10.105.10">
    <property type="entry name" value="Dipeptide-binding Protein, Domain 3"/>
    <property type="match status" value="1"/>
</dbReference>
<dbReference type="GO" id="GO:0015833">
    <property type="term" value="P:peptide transport"/>
    <property type="evidence" value="ECO:0007669"/>
    <property type="project" value="TreeGrafter"/>
</dbReference>
<reference evidence="6 7" key="1">
    <citation type="submission" date="2019-08" db="EMBL/GenBank/DDBJ databases">
        <title>In-depth cultivation of the pig gut microbiome towards novel bacterial diversity and tailored functional studies.</title>
        <authorList>
            <person name="Wylensek D."/>
            <person name="Hitch T.C.A."/>
            <person name="Clavel T."/>
        </authorList>
    </citation>
    <scope>NUCLEOTIDE SEQUENCE [LARGE SCALE GENOMIC DNA]</scope>
    <source>
        <strain evidence="6 7">SM-530-WT-4B</strain>
    </source>
</reference>